<dbReference type="EMBL" id="SOBK01000003">
    <property type="protein sequence ID" value="TDT89920.1"/>
    <property type="molecule type" value="Genomic_DNA"/>
</dbReference>
<name>A0A126QNV5_9BACT</name>
<accession>A0A126QNV5</accession>
<dbReference type="PANTHER" id="PTHR43531">
    <property type="entry name" value="PROTEIN ICFG"/>
    <property type="match status" value="1"/>
</dbReference>
<dbReference type="Pfam" id="PF00015">
    <property type="entry name" value="MCPsignal"/>
    <property type="match status" value="1"/>
</dbReference>
<evidence type="ECO:0000256" key="5">
    <source>
        <dbReference type="SAM" id="Phobius"/>
    </source>
</evidence>
<dbReference type="GO" id="GO:0007165">
    <property type="term" value="P:signal transduction"/>
    <property type="evidence" value="ECO:0007669"/>
    <property type="project" value="UniProtKB-KW"/>
</dbReference>
<dbReference type="GO" id="GO:0004888">
    <property type="term" value="F:transmembrane signaling receptor activity"/>
    <property type="evidence" value="ECO:0007669"/>
    <property type="project" value="InterPro"/>
</dbReference>
<dbReference type="InterPro" id="IPR024478">
    <property type="entry name" value="HlyB_4HB_MCP"/>
</dbReference>
<keyword evidence="4" id="KW-0175">Coiled coil</keyword>
<proteinExistence type="inferred from homology"/>
<organism evidence="8 10">
    <name type="scientific">Pseudodesulfovibrio indicus</name>
    <dbReference type="NCBI Taxonomy" id="1716143"/>
    <lineage>
        <taxon>Bacteria</taxon>
        <taxon>Pseudomonadati</taxon>
        <taxon>Thermodesulfobacteriota</taxon>
        <taxon>Desulfovibrionia</taxon>
        <taxon>Desulfovibrionales</taxon>
        <taxon>Desulfovibrionaceae</taxon>
    </lineage>
</organism>
<dbReference type="RefSeq" id="WP_066803374.1">
    <property type="nucleotide sequence ID" value="NZ_CP014206.1"/>
</dbReference>
<keyword evidence="5" id="KW-0812">Transmembrane</keyword>
<evidence type="ECO:0000313" key="9">
    <source>
        <dbReference type="Proteomes" id="UP000055611"/>
    </source>
</evidence>
<dbReference type="AlphaFoldDB" id="A0A126QNV5"/>
<dbReference type="InterPro" id="IPR051310">
    <property type="entry name" value="MCP_chemotaxis"/>
</dbReference>
<dbReference type="SUPFAM" id="SSF58104">
    <property type="entry name" value="Methyl-accepting chemotaxis protein (MCP) signaling domain"/>
    <property type="match status" value="1"/>
</dbReference>
<keyword evidence="5" id="KW-0472">Membrane</keyword>
<keyword evidence="9" id="KW-1185">Reference proteome</keyword>
<dbReference type="SMR" id="A0A126QNV5"/>
<dbReference type="GO" id="GO:0006935">
    <property type="term" value="P:chemotaxis"/>
    <property type="evidence" value="ECO:0007669"/>
    <property type="project" value="UniProtKB-KW"/>
</dbReference>
<dbReference type="PROSITE" id="PS50111">
    <property type="entry name" value="CHEMOTAXIS_TRANSDUC_2"/>
    <property type="match status" value="1"/>
</dbReference>
<protein>
    <submittedName>
        <fullName evidence="7 8">Chemotaxis protein</fullName>
    </submittedName>
</protein>
<dbReference type="SMART" id="SM00283">
    <property type="entry name" value="MA"/>
    <property type="match status" value="1"/>
</dbReference>
<comment type="similarity">
    <text evidence="2">Belongs to the methyl-accepting chemotaxis (MCP) protein family.</text>
</comment>
<gene>
    <name evidence="7" type="ORF">AWY79_10515</name>
    <name evidence="8" type="ORF">EDC59_103218</name>
</gene>
<evidence type="ECO:0000313" key="10">
    <source>
        <dbReference type="Proteomes" id="UP000295506"/>
    </source>
</evidence>
<feature type="coiled-coil region" evidence="4">
    <location>
        <begin position="66"/>
        <end position="100"/>
    </location>
</feature>
<dbReference type="InterPro" id="IPR047347">
    <property type="entry name" value="YvaQ-like_sensor"/>
</dbReference>
<dbReference type="Proteomes" id="UP000295506">
    <property type="component" value="Unassembled WGS sequence"/>
</dbReference>
<evidence type="ECO:0000256" key="4">
    <source>
        <dbReference type="SAM" id="Coils"/>
    </source>
</evidence>
<feature type="domain" description="Methyl-accepting transducer" evidence="6">
    <location>
        <begin position="270"/>
        <end position="485"/>
    </location>
</feature>
<dbReference type="InterPro" id="IPR004089">
    <property type="entry name" value="MCPsignal_dom"/>
</dbReference>
<keyword evidence="5" id="KW-1133">Transmembrane helix</keyword>
<reference evidence="7 9" key="1">
    <citation type="journal article" date="2016" name="Front. Microbiol.">
        <title>Genome Sequence of the Piezophilic, Mesophilic Sulfate-Reducing Bacterium Desulfovibrio indicus J2T.</title>
        <authorList>
            <person name="Cao J."/>
            <person name="Maignien L."/>
            <person name="Shao Z."/>
            <person name="Alain K."/>
            <person name="Jebbar M."/>
        </authorList>
    </citation>
    <scope>NUCLEOTIDE SEQUENCE [LARGE SCALE GENOMIC DNA]</scope>
    <source>
        <strain evidence="7 9">J2</strain>
    </source>
</reference>
<feature type="transmembrane region" description="Helical" evidence="5">
    <location>
        <begin position="12"/>
        <end position="31"/>
    </location>
</feature>
<reference evidence="8 10" key="2">
    <citation type="submission" date="2019-03" db="EMBL/GenBank/DDBJ databases">
        <title>Genomic Encyclopedia of Type Strains, Phase IV (KMG-IV): sequencing the most valuable type-strain genomes for metagenomic binning, comparative biology and taxonomic classification.</title>
        <authorList>
            <person name="Goeker M."/>
        </authorList>
    </citation>
    <scope>NUCLEOTIDE SEQUENCE [LARGE SCALE GENOMIC DNA]</scope>
    <source>
        <strain evidence="8 10">DSM 101483</strain>
    </source>
</reference>
<dbReference type="CDD" id="cd19411">
    <property type="entry name" value="MCP2201-like_sensor"/>
    <property type="match status" value="1"/>
</dbReference>
<dbReference type="Gene3D" id="1.10.287.950">
    <property type="entry name" value="Methyl-accepting chemotaxis protein"/>
    <property type="match status" value="1"/>
</dbReference>
<dbReference type="PRINTS" id="PR00260">
    <property type="entry name" value="CHEMTRNSDUCR"/>
</dbReference>
<keyword evidence="1" id="KW-0145">Chemotaxis</keyword>
<evidence type="ECO:0000256" key="3">
    <source>
        <dbReference type="PROSITE-ProRule" id="PRU00284"/>
    </source>
</evidence>
<dbReference type="Proteomes" id="UP000055611">
    <property type="component" value="Chromosome"/>
</dbReference>
<evidence type="ECO:0000313" key="8">
    <source>
        <dbReference type="EMBL" id="TDT89920.1"/>
    </source>
</evidence>
<evidence type="ECO:0000256" key="2">
    <source>
        <dbReference type="ARBA" id="ARBA00029447"/>
    </source>
</evidence>
<evidence type="ECO:0000259" key="6">
    <source>
        <dbReference type="PROSITE" id="PS50111"/>
    </source>
</evidence>
<sequence length="553" mass="59483">MKLFERVSVKLGTAFSCTIILSIVLGVFSLVRMSAINSDSTIMNDNWIPSLVNINKINTATSDFRIAELQHTLSMTEKSMQRFEQDMDAQLALIAEAEKKYVPLISSETEQAMFDRFMEMWKRYMTLHAKFLDMSRNNRTDEAKALLRGEGQELFDKASATLGELIQLNNEGANEQSAMGDANYESAKLWVICILLSVVVISVILSLFIVRSLLNQLGEEPARLADIAGRIAGGDLTVNLNTGKKSVGVFAAMQQMVEQLQGVVGNILQAADNVAAGSVQISSAAEETSQGATEQAATAEEVSSSMEEMVSNIEQNADNAHKTEEIARQSAQDARQGGEAVTQTVGAMKEIADKISIIEEIARQTNLLALNAAIEAARAGEHGKGFAVVAAEVRKLAERSGTAASEISELSSTSVQIAENAGALLTSLVPNIEKTAELVQEIAAASAEQNSGAEQISAAIVQLDTVIQQSASASEEMASASEELSAQAQEMQMTMEFFKLADTRNAPGASRVKVASKPRAALAQGRLQKPVKSVARSVDLNMSDDSESEFERF</sequence>
<dbReference type="InterPro" id="IPR004090">
    <property type="entry name" value="Chemotax_Me-accpt_rcpt"/>
</dbReference>
<keyword evidence="3" id="KW-0807">Transducer</keyword>
<dbReference type="PANTHER" id="PTHR43531:SF11">
    <property type="entry name" value="METHYL-ACCEPTING CHEMOTAXIS PROTEIN 3"/>
    <property type="match status" value="1"/>
</dbReference>
<evidence type="ECO:0000256" key="1">
    <source>
        <dbReference type="ARBA" id="ARBA00022500"/>
    </source>
</evidence>
<feature type="transmembrane region" description="Helical" evidence="5">
    <location>
        <begin position="189"/>
        <end position="210"/>
    </location>
</feature>
<dbReference type="GO" id="GO:0005886">
    <property type="term" value="C:plasma membrane"/>
    <property type="evidence" value="ECO:0007669"/>
    <property type="project" value="TreeGrafter"/>
</dbReference>
<dbReference type="OrthoDB" id="5415757at2"/>
<dbReference type="Pfam" id="PF12729">
    <property type="entry name" value="4HB_MCP_1"/>
    <property type="match status" value="1"/>
</dbReference>
<dbReference type="KEGG" id="dej:AWY79_10515"/>
<evidence type="ECO:0000313" key="7">
    <source>
        <dbReference type="EMBL" id="AMK11519.1"/>
    </source>
</evidence>
<dbReference type="EMBL" id="CP014206">
    <property type="protein sequence ID" value="AMK11519.1"/>
    <property type="molecule type" value="Genomic_DNA"/>
</dbReference>